<sequence length="76" mass="8013">MKKLLISTATLTLLAAAPALAAAPDFKTIDTDGNGSVSYEELIVVMPDTSKEQFASVDLDKSGELSMEEYTAATKS</sequence>
<accession>A0A6L8W3V8</accession>
<dbReference type="CDD" id="cd00051">
    <property type="entry name" value="EFh"/>
    <property type="match status" value="1"/>
</dbReference>
<dbReference type="PROSITE" id="PS50222">
    <property type="entry name" value="EF_HAND_2"/>
    <property type="match status" value="1"/>
</dbReference>
<dbReference type="InterPro" id="IPR002048">
    <property type="entry name" value="EF_hand_dom"/>
</dbReference>
<name>A0A6L8W3V8_9PROT</name>
<evidence type="ECO:0000256" key="1">
    <source>
        <dbReference type="SAM" id="SignalP"/>
    </source>
</evidence>
<comment type="caution">
    <text evidence="3">The sequence shown here is derived from an EMBL/GenBank/DDBJ whole genome shotgun (WGS) entry which is preliminary data.</text>
</comment>
<dbReference type="Proteomes" id="UP000476030">
    <property type="component" value="Unassembled WGS sequence"/>
</dbReference>
<evidence type="ECO:0000313" key="3">
    <source>
        <dbReference type="EMBL" id="MZR29100.1"/>
    </source>
</evidence>
<organism evidence="3 4">
    <name type="scientific">Sneathiella litorea</name>
    <dbReference type="NCBI Taxonomy" id="2606216"/>
    <lineage>
        <taxon>Bacteria</taxon>
        <taxon>Pseudomonadati</taxon>
        <taxon>Pseudomonadota</taxon>
        <taxon>Alphaproteobacteria</taxon>
        <taxon>Sneathiellales</taxon>
        <taxon>Sneathiellaceae</taxon>
        <taxon>Sneathiella</taxon>
    </lineage>
</organism>
<dbReference type="InterPro" id="IPR011992">
    <property type="entry name" value="EF-hand-dom_pair"/>
</dbReference>
<dbReference type="RefSeq" id="WP_161313594.1">
    <property type="nucleotide sequence ID" value="NZ_WTUW01000001.1"/>
</dbReference>
<dbReference type="SUPFAM" id="SSF47473">
    <property type="entry name" value="EF-hand"/>
    <property type="match status" value="1"/>
</dbReference>
<evidence type="ECO:0000259" key="2">
    <source>
        <dbReference type="PROSITE" id="PS50222"/>
    </source>
</evidence>
<proteinExistence type="predicted"/>
<dbReference type="EMBL" id="WTUW01000001">
    <property type="protein sequence ID" value="MZR29100.1"/>
    <property type="molecule type" value="Genomic_DNA"/>
</dbReference>
<keyword evidence="4" id="KW-1185">Reference proteome</keyword>
<gene>
    <name evidence="3" type="ORF">GQE98_00485</name>
</gene>
<feature type="chain" id="PRO_5026731616" description="EF-hand domain-containing protein" evidence="1">
    <location>
        <begin position="22"/>
        <end position="76"/>
    </location>
</feature>
<evidence type="ECO:0000313" key="4">
    <source>
        <dbReference type="Proteomes" id="UP000476030"/>
    </source>
</evidence>
<reference evidence="3 4" key="1">
    <citation type="submission" date="2019-12" db="EMBL/GenBank/DDBJ databases">
        <title>Snethiella sp. nov. sp. isolated from sea sand.</title>
        <authorList>
            <person name="Kim J."/>
            <person name="Jeong S.E."/>
            <person name="Jung H.S."/>
            <person name="Jeon C.O."/>
        </authorList>
    </citation>
    <scope>NUCLEOTIDE SEQUENCE [LARGE SCALE GENOMIC DNA]</scope>
    <source>
        <strain evidence="3 4">DP05</strain>
    </source>
</reference>
<dbReference type="Pfam" id="PF13202">
    <property type="entry name" value="EF-hand_5"/>
    <property type="match status" value="2"/>
</dbReference>
<feature type="signal peptide" evidence="1">
    <location>
        <begin position="1"/>
        <end position="21"/>
    </location>
</feature>
<dbReference type="PROSITE" id="PS00018">
    <property type="entry name" value="EF_HAND_1"/>
    <property type="match status" value="2"/>
</dbReference>
<keyword evidence="1" id="KW-0732">Signal</keyword>
<feature type="domain" description="EF-hand" evidence="2">
    <location>
        <begin position="26"/>
        <end position="52"/>
    </location>
</feature>
<protein>
    <recommendedName>
        <fullName evidence="2">EF-hand domain-containing protein</fullName>
    </recommendedName>
</protein>
<dbReference type="GO" id="GO:0005509">
    <property type="term" value="F:calcium ion binding"/>
    <property type="evidence" value="ECO:0007669"/>
    <property type="project" value="InterPro"/>
</dbReference>
<dbReference type="AlphaFoldDB" id="A0A6L8W3V8"/>
<dbReference type="Gene3D" id="1.10.238.10">
    <property type="entry name" value="EF-hand"/>
    <property type="match status" value="1"/>
</dbReference>
<dbReference type="InterPro" id="IPR018247">
    <property type="entry name" value="EF_Hand_1_Ca_BS"/>
</dbReference>